<comment type="caution">
    <text evidence="1">The sequence shown here is derived from an EMBL/GenBank/DDBJ whole genome shotgun (WGS) entry which is preliminary data.</text>
</comment>
<dbReference type="OrthoDB" id="1447693at2"/>
<reference evidence="1 2" key="1">
    <citation type="submission" date="2019-07" db="EMBL/GenBank/DDBJ databases">
        <title>Rufibacter sp. nov., isolated from lake sediment.</title>
        <authorList>
            <person name="Qu J.-H."/>
        </authorList>
    </citation>
    <scope>NUCLEOTIDE SEQUENCE [LARGE SCALE GENOMIC DNA]</scope>
    <source>
        <strain evidence="1 2">NBS58-1</strain>
    </source>
</reference>
<evidence type="ECO:0000313" key="2">
    <source>
        <dbReference type="Proteomes" id="UP000324133"/>
    </source>
</evidence>
<protein>
    <recommendedName>
        <fullName evidence="3">MerR family transcriptional regulator</fullName>
    </recommendedName>
</protein>
<gene>
    <name evidence="1" type="ORF">FOA19_10240</name>
</gene>
<evidence type="ECO:0008006" key="3">
    <source>
        <dbReference type="Google" id="ProtNLM"/>
    </source>
</evidence>
<dbReference type="RefSeq" id="WP_149090739.1">
    <property type="nucleotide sequence ID" value="NZ_VKKY01000002.1"/>
</dbReference>
<keyword evidence="2" id="KW-1185">Reference proteome</keyword>
<dbReference type="AlphaFoldDB" id="A0A5B6TC02"/>
<accession>A0A5B6TC02</accession>
<evidence type="ECO:0000313" key="1">
    <source>
        <dbReference type="EMBL" id="KAA3437676.1"/>
    </source>
</evidence>
<name>A0A5B6TC02_9BACT</name>
<dbReference type="Proteomes" id="UP000324133">
    <property type="component" value="Unassembled WGS sequence"/>
</dbReference>
<dbReference type="EMBL" id="VKKY01000002">
    <property type="protein sequence ID" value="KAA3437676.1"/>
    <property type="molecule type" value="Genomic_DNA"/>
</dbReference>
<sequence>MEDKSVTIDIPINVETPFDFYMEMVQVLGHKQFSLKDAGITSRVHNNWRSLGIIPDAEEDGKRTYFDFIQYLWIQIVKDLRRFGLPLETIAVVKDYLFDEDYRAGIEWSKEDKAALRKTVEDGAKRSLTEEEFGIIEGSLNSRSTILPYLFYPIVLGHFQHRSNSNIYIFASGKVAVWSEFLLSFDSGEKPDLSTPHINIPLGHYFAQFLSDETKAEFLPKVPILTREEQEVLRAMRNDEVKELIVKFSKTGNKRRADLITKVDKQLSDKQKKEIARILGTRDYSTITMKTQNGTQLSFEEAQRTRL</sequence>
<organism evidence="1 2">
    <name type="scientific">Rufibacter hautae</name>
    <dbReference type="NCBI Taxonomy" id="2595005"/>
    <lineage>
        <taxon>Bacteria</taxon>
        <taxon>Pseudomonadati</taxon>
        <taxon>Bacteroidota</taxon>
        <taxon>Cytophagia</taxon>
        <taxon>Cytophagales</taxon>
        <taxon>Hymenobacteraceae</taxon>
        <taxon>Rufibacter</taxon>
    </lineage>
</organism>
<proteinExistence type="predicted"/>